<dbReference type="EMBL" id="LR134162">
    <property type="protein sequence ID" value="VEB04068.1"/>
    <property type="molecule type" value="Genomic_DNA"/>
</dbReference>
<reference evidence="2 4" key="2">
    <citation type="submission" date="2018-12" db="EMBL/GenBank/DDBJ databases">
        <authorList>
            <consortium name="Pathogen Informatics"/>
        </authorList>
    </citation>
    <scope>NUCLEOTIDE SEQUENCE [LARGE SCALE GENOMIC DNA]</scope>
    <source>
        <strain evidence="2 4">NCTC13635</strain>
    </source>
</reference>
<evidence type="ECO:0000313" key="2">
    <source>
        <dbReference type="EMBL" id="VEB04068.1"/>
    </source>
</evidence>
<dbReference type="EMBL" id="UAWN01000003">
    <property type="protein sequence ID" value="SQC07655.1"/>
    <property type="molecule type" value="Genomic_DNA"/>
</dbReference>
<dbReference type="AlphaFoldDB" id="A0A2X3CGU4"/>
<proteinExistence type="predicted"/>
<evidence type="ECO:0000313" key="4">
    <source>
        <dbReference type="Proteomes" id="UP000282433"/>
    </source>
</evidence>
<dbReference type="InterPro" id="IPR009241">
    <property type="entry name" value="HigB-like"/>
</dbReference>
<organism evidence="1 3">
    <name type="scientific">Klebsiella pneumoniae</name>
    <dbReference type="NCBI Taxonomy" id="573"/>
    <lineage>
        <taxon>Bacteria</taxon>
        <taxon>Pseudomonadati</taxon>
        <taxon>Pseudomonadota</taxon>
        <taxon>Gammaproteobacteria</taxon>
        <taxon>Enterobacterales</taxon>
        <taxon>Enterobacteriaceae</taxon>
        <taxon>Klebsiella/Raoultella group</taxon>
        <taxon>Klebsiella</taxon>
        <taxon>Klebsiella pneumoniae complex</taxon>
    </lineage>
</organism>
<reference evidence="1 3" key="1">
    <citation type="submission" date="2018-06" db="EMBL/GenBank/DDBJ databases">
        <authorList>
            <consortium name="Pathogen Informatics"/>
            <person name="Doyle S."/>
        </authorList>
    </citation>
    <scope>NUCLEOTIDE SEQUENCE [LARGE SCALE GENOMIC DNA]</scope>
    <source>
        <strain evidence="1 3">NCTC9128</strain>
    </source>
</reference>
<dbReference type="Pfam" id="PF05973">
    <property type="entry name" value="Gp49"/>
    <property type="match status" value="1"/>
</dbReference>
<evidence type="ECO:0000313" key="3">
    <source>
        <dbReference type="Proteomes" id="UP000251088"/>
    </source>
</evidence>
<name>A0A2X3CGU4_KLEPN</name>
<sequence>MWDVETTDTFDAWFELQSRALKEDMLATMLILSEFAPQLGRPYVDTVKDSTFQNMKEFRVQHHGLPIRAFLHLILCGKLSFYVRAIRMA</sequence>
<dbReference type="Proteomes" id="UP000282433">
    <property type="component" value="Chromosome"/>
</dbReference>
<accession>A0A2X3CGU4</accession>
<dbReference type="Proteomes" id="UP000251088">
    <property type="component" value="Unassembled WGS sequence"/>
</dbReference>
<gene>
    <name evidence="2" type="ORF">NCTC13635_04136</name>
    <name evidence="1" type="ORF">NCTC9128_00601</name>
</gene>
<protein>
    <submittedName>
        <fullName evidence="1">Uncharacterized protein conserved in bacteria</fullName>
    </submittedName>
</protein>
<evidence type="ECO:0000313" key="1">
    <source>
        <dbReference type="EMBL" id="SQC07655.1"/>
    </source>
</evidence>